<keyword evidence="7" id="KW-1185">Reference proteome</keyword>
<proteinExistence type="predicted"/>
<sequence>MRPISDLLQEASHQAVDSRRLFHGRGCLYPGYEQVTVDLFAPVLWVTFFKAPEDADFEARVIRELAEIAEVHALAALLVQRRYLPDAPAECVWGELPNTVWACRGQAKFTIQLGGRQNTGFFLDMEPGRGWLEQRAEGKRVLNLFSYTCAFSVVAQMAGAVSVVNVDMSRGALNQGRENHRLNHLPTDSIRFLQENILKSWGRIRRPGPYDIAIIDPPSFQRGSFVAAQDYRKLVRRLPEFMAAGGDVLLCLNAPELGEDFLQALVSEECPDCYFVERLTPSPDFPDKDPNQQLKLMHFRYQP</sequence>
<evidence type="ECO:0000256" key="4">
    <source>
        <dbReference type="ARBA" id="ARBA00022691"/>
    </source>
</evidence>
<dbReference type="PANTHER" id="PTHR43042">
    <property type="entry name" value="SAM-DEPENDENT METHYLTRANSFERASE"/>
    <property type="match status" value="1"/>
</dbReference>
<dbReference type="InterPro" id="IPR029063">
    <property type="entry name" value="SAM-dependent_MTases_sf"/>
</dbReference>
<dbReference type="AlphaFoldDB" id="A0A9E5JYU7"/>
<evidence type="ECO:0000256" key="3">
    <source>
        <dbReference type="ARBA" id="ARBA00022679"/>
    </source>
</evidence>
<feature type="domain" description="S-adenosylmethionine-dependent methyltransferase" evidence="5">
    <location>
        <begin position="19"/>
        <end position="300"/>
    </location>
</feature>
<gene>
    <name evidence="6" type="ORF">G8770_04445</name>
</gene>
<evidence type="ECO:0000256" key="1">
    <source>
        <dbReference type="ARBA" id="ARBA00022552"/>
    </source>
</evidence>
<evidence type="ECO:0000313" key="7">
    <source>
        <dbReference type="Proteomes" id="UP000787472"/>
    </source>
</evidence>
<keyword evidence="4" id="KW-0949">S-adenosyl-L-methionine</keyword>
<evidence type="ECO:0000256" key="2">
    <source>
        <dbReference type="ARBA" id="ARBA00022603"/>
    </source>
</evidence>
<keyword evidence="3" id="KW-0808">Transferase</keyword>
<dbReference type="GO" id="GO:0032259">
    <property type="term" value="P:methylation"/>
    <property type="evidence" value="ECO:0007669"/>
    <property type="project" value="UniProtKB-KW"/>
</dbReference>
<organism evidence="6 7">
    <name type="scientific">Pseudomaricurvus hydrocarbonicus</name>
    <dbReference type="NCBI Taxonomy" id="1470433"/>
    <lineage>
        <taxon>Bacteria</taxon>
        <taxon>Pseudomonadati</taxon>
        <taxon>Pseudomonadota</taxon>
        <taxon>Gammaproteobacteria</taxon>
        <taxon>Cellvibrionales</taxon>
        <taxon>Cellvibrionaceae</taxon>
        <taxon>Pseudomaricurvus</taxon>
    </lineage>
</organism>
<keyword evidence="2 6" id="KW-0489">Methyltransferase</keyword>
<dbReference type="GO" id="GO:0006364">
    <property type="term" value="P:rRNA processing"/>
    <property type="evidence" value="ECO:0007669"/>
    <property type="project" value="UniProtKB-KW"/>
</dbReference>
<dbReference type="Pfam" id="PF10672">
    <property type="entry name" value="Methyltrans_SAM"/>
    <property type="match status" value="1"/>
</dbReference>
<dbReference type="EMBL" id="JAAONZ010000002">
    <property type="protein sequence ID" value="NHO64787.1"/>
    <property type="molecule type" value="Genomic_DNA"/>
</dbReference>
<protein>
    <submittedName>
        <fullName evidence="6">Methyltransferase</fullName>
    </submittedName>
</protein>
<dbReference type="CDD" id="cd02440">
    <property type="entry name" value="AdoMet_MTases"/>
    <property type="match status" value="1"/>
</dbReference>
<keyword evidence="1" id="KW-0698">rRNA processing</keyword>
<dbReference type="SUPFAM" id="SSF53335">
    <property type="entry name" value="S-adenosyl-L-methionine-dependent methyltransferases"/>
    <property type="match status" value="1"/>
</dbReference>
<dbReference type="Proteomes" id="UP000787472">
    <property type="component" value="Unassembled WGS sequence"/>
</dbReference>
<accession>A0A9E5JYU7</accession>
<dbReference type="InterPro" id="IPR019614">
    <property type="entry name" value="SAM-dep_methyl-trfase"/>
</dbReference>
<comment type="caution">
    <text evidence="6">The sequence shown here is derived from an EMBL/GenBank/DDBJ whole genome shotgun (WGS) entry which is preliminary data.</text>
</comment>
<dbReference type="GO" id="GO:0008168">
    <property type="term" value="F:methyltransferase activity"/>
    <property type="evidence" value="ECO:0007669"/>
    <property type="project" value="UniProtKB-KW"/>
</dbReference>
<name>A0A9E5JYU7_9GAMM</name>
<evidence type="ECO:0000313" key="6">
    <source>
        <dbReference type="EMBL" id="NHO64787.1"/>
    </source>
</evidence>
<evidence type="ECO:0000259" key="5">
    <source>
        <dbReference type="Pfam" id="PF10672"/>
    </source>
</evidence>
<dbReference type="Gene3D" id="3.40.50.150">
    <property type="entry name" value="Vaccinia Virus protein VP39"/>
    <property type="match status" value="1"/>
</dbReference>
<reference evidence="6" key="1">
    <citation type="submission" date="2020-03" db="EMBL/GenBank/DDBJ databases">
        <authorList>
            <person name="Guo F."/>
        </authorList>
    </citation>
    <scope>NUCLEOTIDE SEQUENCE</scope>
    <source>
        <strain evidence="6">JCM 30134</strain>
    </source>
</reference>
<dbReference type="PANTHER" id="PTHR43042:SF3">
    <property type="entry name" value="RIBOSOMAL RNA LARGE SUBUNIT METHYLTRANSFERASE YWBD-RELATED"/>
    <property type="match status" value="1"/>
</dbReference>